<evidence type="ECO:0000259" key="2">
    <source>
        <dbReference type="Pfam" id="PF17667"/>
    </source>
</evidence>
<sequence>MRPRFYLLKNELFSAHITGEAPTESERKNFKSPKLKLGMPERNMWPQVGVVIQSVLKAANCKNLCFSHVADRKASEGDTGSTYLFNGGGIYRDPPPANGATNQNSKFHAKIKGRGNDPSLTTRSCFWLEVPVEVKSDEGEALFSFKTKSTDVSSPCGERLEATQSQQTEVFDAGERDDEDGGEFEDTEDTEDSSEDGIEDSEGDEDSEGEAFDSDDGDLWPSAESTHSTHDLALRFLKKRYPPFVNISNDGMKALDQFVEHQLNVFKCQHRTFCYTVYICFDMARLLYVDRAGAFVSEPFSWVEPTSLLHEFIWKLAKLASNDRHGDMGHDTTAKVISLGERRRFVREAKNPALAAHIRAGLKKAAAEDCPLYELTVEDVPPSPDEWFPDEPFPEHPGPSRSPTNSETRSASSAGDPTASSPTSSTHRFIVGRPHFSSGALAGRCTKGFMAFDVTDPKKWVPCFLKDSWRPYVPGHTRPEHLVYVRLRRMNVVKEDGIATLICGGDVGGRHAQCTRVQDDLPPENRPVPRVHYRLVLEDIGLPLSEFRNFGELSGIFADALKAHNTVWKDAKILHHDVSVGNIMIRVDGEKRTGFLIDWDLSRLESELGKGPVEPDRTGTWQFRSALSLLYPRKPYRRSDDVESFIHAFVYLILRYHVTNTSSVRRVVENYFEQASLIGGIKVGGDQKFQLLQSGRAPFLVKSNPPLQNLLQLLFDRCYTAYSNISETQMGYFYGPIENAEPEEDELMLGRPDSADVIKEVSESFDERGDRLLEQRYRMRLTARQSAPKDADLYTPGKFLTSPGTLINLFANHARQHSAADDKAPDQFIARRYQNPYDGPAPQANRGIAIVTLSTSSSAAPEDDIGSAPASVTMPAAGPSRRALSQSSLSHCKPPAKRERPARALEEPPPDEVGEPSSPERLKKRRKVPVKSRKGEEVRGNAN</sequence>
<organism evidence="3 4">
    <name type="scientific">Ganoderma sinense ZZ0214-1</name>
    <dbReference type="NCBI Taxonomy" id="1077348"/>
    <lineage>
        <taxon>Eukaryota</taxon>
        <taxon>Fungi</taxon>
        <taxon>Dikarya</taxon>
        <taxon>Basidiomycota</taxon>
        <taxon>Agaricomycotina</taxon>
        <taxon>Agaricomycetes</taxon>
        <taxon>Polyporales</taxon>
        <taxon>Polyporaceae</taxon>
        <taxon>Ganoderma</taxon>
    </lineage>
</organism>
<dbReference type="PANTHER" id="PTHR38248:SF2">
    <property type="entry name" value="FUNK1 11"/>
    <property type="match status" value="1"/>
</dbReference>
<reference evidence="3 4" key="1">
    <citation type="journal article" date="2015" name="Sci. Rep.">
        <title>Chromosome-level genome map provides insights into diverse defense mechanisms in the medicinal fungus Ganoderma sinense.</title>
        <authorList>
            <person name="Zhu Y."/>
            <person name="Xu J."/>
            <person name="Sun C."/>
            <person name="Zhou S."/>
            <person name="Xu H."/>
            <person name="Nelson D.R."/>
            <person name="Qian J."/>
            <person name="Song J."/>
            <person name="Luo H."/>
            <person name="Xiang L."/>
            <person name="Li Y."/>
            <person name="Xu Z."/>
            <person name="Ji A."/>
            <person name="Wang L."/>
            <person name="Lu S."/>
            <person name="Hayward A."/>
            <person name="Sun W."/>
            <person name="Li X."/>
            <person name="Schwartz D.C."/>
            <person name="Wang Y."/>
            <person name="Chen S."/>
        </authorList>
    </citation>
    <scope>NUCLEOTIDE SEQUENCE [LARGE SCALE GENOMIC DNA]</scope>
    <source>
        <strain evidence="3 4">ZZ0214-1</strain>
    </source>
</reference>
<evidence type="ECO:0000313" key="3">
    <source>
        <dbReference type="EMBL" id="PIL30416.1"/>
    </source>
</evidence>
<evidence type="ECO:0000256" key="1">
    <source>
        <dbReference type="SAM" id="MobiDB-lite"/>
    </source>
</evidence>
<protein>
    <recommendedName>
        <fullName evidence="2">Fungal-type protein kinase domain-containing protein</fullName>
    </recommendedName>
</protein>
<feature type="compositionally biased region" description="Acidic residues" evidence="1">
    <location>
        <begin position="175"/>
        <end position="218"/>
    </location>
</feature>
<keyword evidence="4" id="KW-1185">Reference proteome</keyword>
<feature type="domain" description="Fungal-type protein kinase" evidence="2">
    <location>
        <begin position="522"/>
        <end position="651"/>
    </location>
</feature>
<feature type="compositionally biased region" description="Basic and acidic residues" evidence="1">
    <location>
        <begin position="896"/>
        <end position="906"/>
    </location>
</feature>
<feature type="compositionally biased region" description="Basic residues" evidence="1">
    <location>
        <begin position="922"/>
        <end position="932"/>
    </location>
</feature>
<dbReference type="Proteomes" id="UP000230002">
    <property type="component" value="Unassembled WGS sequence"/>
</dbReference>
<comment type="caution">
    <text evidence="3">The sequence shown here is derived from an EMBL/GenBank/DDBJ whole genome shotgun (WGS) entry which is preliminary data.</text>
</comment>
<evidence type="ECO:0000313" key="4">
    <source>
        <dbReference type="Proteomes" id="UP000230002"/>
    </source>
</evidence>
<feature type="region of interest" description="Disordered" evidence="1">
    <location>
        <begin position="148"/>
        <end position="224"/>
    </location>
</feature>
<dbReference type="STRING" id="1077348.A0A2G8S9I0"/>
<accession>A0A2G8S9I0</accession>
<proteinExistence type="predicted"/>
<dbReference type="PANTHER" id="PTHR38248">
    <property type="entry name" value="FUNK1 6"/>
    <property type="match status" value="1"/>
</dbReference>
<dbReference type="EMBL" id="AYKW01000015">
    <property type="protein sequence ID" value="PIL30416.1"/>
    <property type="molecule type" value="Genomic_DNA"/>
</dbReference>
<feature type="region of interest" description="Disordered" evidence="1">
    <location>
        <begin position="858"/>
        <end position="943"/>
    </location>
</feature>
<feature type="compositionally biased region" description="Polar residues" evidence="1">
    <location>
        <begin position="401"/>
        <end position="427"/>
    </location>
</feature>
<feature type="region of interest" description="Disordered" evidence="1">
    <location>
        <begin position="377"/>
        <end position="429"/>
    </location>
</feature>
<dbReference type="SUPFAM" id="SSF56112">
    <property type="entry name" value="Protein kinase-like (PK-like)"/>
    <property type="match status" value="1"/>
</dbReference>
<dbReference type="OrthoDB" id="5569250at2759"/>
<gene>
    <name evidence="3" type="ORF">GSI_07603</name>
</gene>
<dbReference type="InterPro" id="IPR011009">
    <property type="entry name" value="Kinase-like_dom_sf"/>
</dbReference>
<dbReference type="Gene3D" id="1.10.510.10">
    <property type="entry name" value="Transferase(Phosphotransferase) domain 1"/>
    <property type="match status" value="1"/>
</dbReference>
<dbReference type="Pfam" id="PF17667">
    <property type="entry name" value="Pkinase_fungal"/>
    <property type="match status" value="1"/>
</dbReference>
<dbReference type="InterPro" id="IPR040976">
    <property type="entry name" value="Pkinase_fungal"/>
</dbReference>
<dbReference type="AlphaFoldDB" id="A0A2G8S9I0"/>
<name>A0A2G8S9I0_9APHY</name>
<feature type="compositionally biased region" description="Basic and acidic residues" evidence="1">
    <location>
        <begin position="933"/>
        <end position="943"/>
    </location>
</feature>